<keyword evidence="3" id="KW-1185">Reference proteome</keyword>
<dbReference type="Proteomes" id="UP000636709">
    <property type="component" value="Unassembled WGS sequence"/>
</dbReference>
<evidence type="ECO:0008006" key="4">
    <source>
        <dbReference type="Google" id="ProtNLM"/>
    </source>
</evidence>
<accession>A0A835EL37</accession>
<evidence type="ECO:0000313" key="3">
    <source>
        <dbReference type="Proteomes" id="UP000636709"/>
    </source>
</evidence>
<dbReference type="AlphaFoldDB" id="A0A835EL37"/>
<organism evidence="2 3">
    <name type="scientific">Digitaria exilis</name>
    <dbReference type="NCBI Taxonomy" id="1010633"/>
    <lineage>
        <taxon>Eukaryota</taxon>
        <taxon>Viridiplantae</taxon>
        <taxon>Streptophyta</taxon>
        <taxon>Embryophyta</taxon>
        <taxon>Tracheophyta</taxon>
        <taxon>Spermatophyta</taxon>
        <taxon>Magnoliopsida</taxon>
        <taxon>Liliopsida</taxon>
        <taxon>Poales</taxon>
        <taxon>Poaceae</taxon>
        <taxon>PACMAD clade</taxon>
        <taxon>Panicoideae</taxon>
        <taxon>Panicodae</taxon>
        <taxon>Paniceae</taxon>
        <taxon>Anthephorinae</taxon>
        <taxon>Digitaria</taxon>
    </lineage>
</organism>
<sequence length="433" mass="47875">MEKAAAEDEPEKAAQGAAAPRKKQMASATIDGGASGQARICDDVAVSILARLPARAAVSCTALSKHHRRLIRSLEFASLHCRLGAPLPPPHIAYLATAPIKRRPEQTDPDSVFHGFHLAGAVGLRRGDAPMMRALTGWRHLGTSYVNTCNGVVLLAPKEFSKTCKCTLWNPAVADVSREGVDGQIKQKSLYMDGTIYLLHLEKSAILAFDVDDETATKISIPGERQQDDRPLHDGKFELIEMSGRPCMVTIDGCCLALWLLTADHQWDQKCVILDESSIYLHSIIGVWDCGGLLVLYFELSIRGLWLYDVAKNTIFKADLPGELTVERLDYEISWGYKPTLVSPGSIVGEISQDLERRRNSSAHIAEVINPLGAQDRRKGEEATLNTVCLMEFLVRIMQKLPNDMRDVLEMPTMDSEDSDYLFESVEDLSETL</sequence>
<dbReference type="EMBL" id="JACEFO010001787">
    <property type="protein sequence ID" value="KAF8702271.1"/>
    <property type="molecule type" value="Genomic_DNA"/>
</dbReference>
<evidence type="ECO:0000313" key="2">
    <source>
        <dbReference type="EMBL" id="KAF8702271.1"/>
    </source>
</evidence>
<name>A0A835EL37_9POAL</name>
<gene>
    <name evidence="2" type="ORF">HU200_033039</name>
</gene>
<feature type="region of interest" description="Disordered" evidence="1">
    <location>
        <begin position="1"/>
        <end position="34"/>
    </location>
</feature>
<dbReference type="OrthoDB" id="691722at2759"/>
<protein>
    <recommendedName>
        <fullName evidence="4">F-box associated domain-containing protein</fullName>
    </recommendedName>
</protein>
<evidence type="ECO:0000256" key="1">
    <source>
        <dbReference type="SAM" id="MobiDB-lite"/>
    </source>
</evidence>
<proteinExistence type="predicted"/>
<dbReference type="PANTHER" id="PTHR31672">
    <property type="entry name" value="BNACNNG10540D PROTEIN"/>
    <property type="match status" value="1"/>
</dbReference>
<dbReference type="PANTHER" id="PTHR31672:SF13">
    <property type="entry name" value="F-BOX PROTEIN CPR30-LIKE"/>
    <property type="match status" value="1"/>
</dbReference>
<comment type="caution">
    <text evidence="2">The sequence shown here is derived from an EMBL/GenBank/DDBJ whole genome shotgun (WGS) entry which is preliminary data.</text>
</comment>
<reference evidence="2" key="1">
    <citation type="submission" date="2020-07" db="EMBL/GenBank/DDBJ databases">
        <title>Genome sequence and genetic diversity analysis of an under-domesticated orphan crop, white fonio (Digitaria exilis).</title>
        <authorList>
            <person name="Bennetzen J.L."/>
            <person name="Chen S."/>
            <person name="Ma X."/>
            <person name="Wang X."/>
            <person name="Yssel A.E.J."/>
            <person name="Chaluvadi S.R."/>
            <person name="Johnson M."/>
            <person name="Gangashetty P."/>
            <person name="Hamidou F."/>
            <person name="Sanogo M.D."/>
            <person name="Zwaenepoel A."/>
            <person name="Wallace J."/>
            <person name="Van De Peer Y."/>
            <person name="Van Deynze A."/>
        </authorList>
    </citation>
    <scope>NUCLEOTIDE SEQUENCE</scope>
    <source>
        <tissue evidence="2">Leaves</tissue>
    </source>
</reference>
<dbReference type="InterPro" id="IPR050796">
    <property type="entry name" value="SCF_F-box_component"/>
</dbReference>